<evidence type="ECO:0000313" key="3">
    <source>
        <dbReference type="EMBL" id="CAK0846567.1"/>
    </source>
</evidence>
<proteinExistence type="predicted"/>
<sequence>MLLPMPPMPAQMGPASESLRAMSPWMLALLVLQTVLCSVRIVVFLDILGGFIPAIGIGIGWYAWKDDMNITFICYWGVMCLINGAFDFVKWIDSAVHAQMPLFSSKASTTYNVLSAVQLLIPLSVLAAAPFAYRAYKVHSEGDARASPGFSSLGPAGPSAPEERRSLLGRPSQQYTAFAGSGQRLGTA</sequence>
<protein>
    <recommendedName>
        <fullName evidence="5">Glycerophosphocholine acyltransferase 1</fullName>
    </recommendedName>
</protein>
<evidence type="ECO:0008006" key="5">
    <source>
        <dbReference type="Google" id="ProtNLM"/>
    </source>
</evidence>
<name>A0ABN9TL52_9DINO</name>
<keyword evidence="2" id="KW-0812">Transmembrane</keyword>
<dbReference type="Proteomes" id="UP001189429">
    <property type="component" value="Unassembled WGS sequence"/>
</dbReference>
<comment type="caution">
    <text evidence="3">The sequence shown here is derived from an EMBL/GenBank/DDBJ whole genome shotgun (WGS) entry which is preliminary data.</text>
</comment>
<keyword evidence="2" id="KW-1133">Transmembrane helix</keyword>
<keyword evidence="4" id="KW-1185">Reference proteome</keyword>
<feature type="transmembrane region" description="Helical" evidence="2">
    <location>
        <begin position="47"/>
        <end position="64"/>
    </location>
</feature>
<feature type="transmembrane region" description="Helical" evidence="2">
    <location>
        <begin position="73"/>
        <end position="92"/>
    </location>
</feature>
<dbReference type="EMBL" id="CAUYUJ010014834">
    <property type="protein sequence ID" value="CAK0846567.1"/>
    <property type="molecule type" value="Genomic_DNA"/>
</dbReference>
<gene>
    <name evidence="3" type="ORF">PCOR1329_LOCUS40031</name>
</gene>
<evidence type="ECO:0000313" key="4">
    <source>
        <dbReference type="Proteomes" id="UP001189429"/>
    </source>
</evidence>
<reference evidence="3" key="1">
    <citation type="submission" date="2023-10" db="EMBL/GenBank/DDBJ databases">
        <authorList>
            <person name="Chen Y."/>
            <person name="Shah S."/>
            <person name="Dougan E. K."/>
            <person name="Thang M."/>
            <person name="Chan C."/>
        </authorList>
    </citation>
    <scope>NUCLEOTIDE SEQUENCE [LARGE SCALE GENOMIC DNA]</scope>
</reference>
<keyword evidence="2" id="KW-0472">Membrane</keyword>
<feature type="region of interest" description="Disordered" evidence="1">
    <location>
        <begin position="143"/>
        <end position="188"/>
    </location>
</feature>
<feature type="transmembrane region" description="Helical" evidence="2">
    <location>
        <begin position="112"/>
        <end position="133"/>
    </location>
</feature>
<accession>A0ABN9TL52</accession>
<organism evidence="3 4">
    <name type="scientific">Prorocentrum cordatum</name>
    <dbReference type="NCBI Taxonomy" id="2364126"/>
    <lineage>
        <taxon>Eukaryota</taxon>
        <taxon>Sar</taxon>
        <taxon>Alveolata</taxon>
        <taxon>Dinophyceae</taxon>
        <taxon>Prorocentrales</taxon>
        <taxon>Prorocentraceae</taxon>
        <taxon>Prorocentrum</taxon>
    </lineage>
</organism>
<evidence type="ECO:0000256" key="2">
    <source>
        <dbReference type="SAM" id="Phobius"/>
    </source>
</evidence>
<evidence type="ECO:0000256" key="1">
    <source>
        <dbReference type="SAM" id="MobiDB-lite"/>
    </source>
</evidence>